<dbReference type="NCBIfam" id="NF003742">
    <property type="entry name" value="PRK05339.1"/>
    <property type="match status" value="1"/>
</dbReference>
<sequence length="270" mass="30609">MKEVNIHLISDFTCDMLMNISSVLGSQFPNVKINRFFHQFIRSIDQADDIILSLKANPGIILFSVLSDEIEEVISKASSEIQNCKIIPLMDYMLSEMSSHIGIKSEKISRSAAISQDYFARMNAMSFTINHDDGRLAEESDEADIVLIGVSRTSKSPTSIYLAHKGYKVANIPFVAENLMPKNLLLAKNPLIIGLNIDHERLIWLRESRMQTDGTFGMSMQYNDTESVIDELREFRRYCGKLGCVTIDVTKKSIEEVAAYIIKIYQTHKE</sequence>
<keyword evidence="2" id="KW-0808">Transferase</keyword>
<dbReference type="OrthoDB" id="9782201at2"/>
<dbReference type="Proteomes" id="UP000321934">
    <property type="component" value="Chromosome"/>
</dbReference>
<keyword evidence="3" id="KW-0547">Nucleotide-binding</keyword>
<dbReference type="PANTHER" id="PTHR31756:SF3">
    <property type="entry name" value="PYRUVATE, PHOSPHATE DIKINASE REGULATORY PROTEIN 1, CHLOROPLASTIC"/>
    <property type="match status" value="1"/>
</dbReference>
<gene>
    <name evidence="5" type="ORF">Deia_00472</name>
</gene>
<proteinExistence type="predicted"/>
<evidence type="ECO:0000313" key="6">
    <source>
        <dbReference type="Proteomes" id="UP000321934"/>
    </source>
</evidence>
<dbReference type="InterPro" id="IPR005177">
    <property type="entry name" value="Kinase-pyrophosphorylase"/>
</dbReference>
<keyword evidence="1" id="KW-0723">Serine/threonine-protein kinase</keyword>
<evidence type="ECO:0000256" key="1">
    <source>
        <dbReference type="ARBA" id="ARBA00022527"/>
    </source>
</evidence>
<dbReference type="RefSeq" id="WP_146820553.1">
    <property type="nucleotide sequence ID" value="NZ_CP029077.1"/>
</dbReference>
<organism evidence="5 6">
    <name type="scientific">Candidatus Deianiraea vastatrix</name>
    <dbReference type="NCBI Taxonomy" id="2163644"/>
    <lineage>
        <taxon>Bacteria</taxon>
        <taxon>Pseudomonadati</taxon>
        <taxon>Pseudomonadota</taxon>
        <taxon>Alphaproteobacteria</taxon>
        <taxon>Rickettsiales</taxon>
        <taxon>Candidatus Deianiraeaceae</taxon>
        <taxon>Candidatus Deianiraea</taxon>
    </lineage>
</organism>
<keyword evidence="5" id="KW-0670">Pyruvate</keyword>
<dbReference type="PANTHER" id="PTHR31756">
    <property type="entry name" value="PYRUVATE, PHOSPHATE DIKINASE REGULATORY PROTEIN 1, CHLOROPLASTIC"/>
    <property type="match status" value="1"/>
</dbReference>
<evidence type="ECO:0000256" key="3">
    <source>
        <dbReference type="ARBA" id="ARBA00022741"/>
    </source>
</evidence>
<name>A0A5B8XD64_9RICK</name>
<dbReference type="AlphaFoldDB" id="A0A5B8XD64"/>
<keyword evidence="6" id="KW-1185">Reference proteome</keyword>
<accession>A0A5B8XD64</accession>
<keyword evidence="4" id="KW-0418">Kinase</keyword>
<protein>
    <submittedName>
        <fullName evidence="5">Pyruvate, phosphate dikinase regulatory protein</fullName>
    </submittedName>
</protein>
<evidence type="ECO:0000256" key="2">
    <source>
        <dbReference type="ARBA" id="ARBA00022679"/>
    </source>
</evidence>
<dbReference type="EMBL" id="CP029077">
    <property type="protein sequence ID" value="QED23272.1"/>
    <property type="molecule type" value="Genomic_DNA"/>
</dbReference>
<dbReference type="Pfam" id="PF03618">
    <property type="entry name" value="Kinase-PPPase"/>
    <property type="match status" value="1"/>
</dbReference>
<evidence type="ECO:0000313" key="5">
    <source>
        <dbReference type="EMBL" id="QED23272.1"/>
    </source>
</evidence>
<reference evidence="5 6" key="1">
    <citation type="journal article" date="2019" name="ISME J.">
        <title>Deianiraea, an extracellular bacterium associated with the ciliate Paramecium, suggests an alternative scenario for the evolution of Rickettsiales.</title>
        <authorList>
            <person name="Castelli M."/>
            <person name="Sabaneyeva E."/>
            <person name="Lanzoni O."/>
            <person name="Lebedeva N."/>
            <person name="Floriano A.M."/>
            <person name="Gaiarsa S."/>
            <person name="Benken K."/>
            <person name="Modeo L."/>
            <person name="Bandi C."/>
            <person name="Potekhin A."/>
            <person name="Sassera D."/>
            <person name="Petroni G."/>
        </authorList>
    </citation>
    <scope>NUCLEOTIDE SEQUENCE [LARGE SCALE GENOMIC DNA]</scope>
    <source>
        <strain evidence="5">CyL4-1</strain>
    </source>
</reference>
<dbReference type="GO" id="GO:0005524">
    <property type="term" value="F:ATP binding"/>
    <property type="evidence" value="ECO:0007669"/>
    <property type="project" value="InterPro"/>
</dbReference>
<dbReference type="GO" id="GO:0004674">
    <property type="term" value="F:protein serine/threonine kinase activity"/>
    <property type="evidence" value="ECO:0007669"/>
    <property type="project" value="UniProtKB-KW"/>
</dbReference>
<evidence type="ECO:0000256" key="4">
    <source>
        <dbReference type="ARBA" id="ARBA00022777"/>
    </source>
</evidence>